<evidence type="ECO:0000256" key="2">
    <source>
        <dbReference type="ARBA" id="ARBA00008072"/>
    </source>
</evidence>
<dbReference type="HOGENOM" id="CLU_026673_20_1_1"/>
<evidence type="ECO:0000256" key="4">
    <source>
        <dbReference type="ARBA" id="ARBA00022833"/>
    </source>
</evidence>
<keyword evidence="9" id="KW-1185">Reference proteome</keyword>
<organism evidence="8 9">
    <name type="scientific">Cyphellophora europaea (strain CBS 101466)</name>
    <name type="common">Phialophora europaea</name>
    <dbReference type="NCBI Taxonomy" id="1220924"/>
    <lineage>
        <taxon>Eukaryota</taxon>
        <taxon>Fungi</taxon>
        <taxon>Dikarya</taxon>
        <taxon>Ascomycota</taxon>
        <taxon>Pezizomycotina</taxon>
        <taxon>Eurotiomycetes</taxon>
        <taxon>Chaetothyriomycetidae</taxon>
        <taxon>Chaetothyriales</taxon>
        <taxon>Cyphellophoraceae</taxon>
        <taxon>Cyphellophora</taxon>
    </lineage>
</organism>
<dbReference type="PANTHER" id="PTHR42940">
    <property type="entry name" value="ALCOHOL DEHYDROGENASE 1-RELATED"/>
    <property type="match status" value="1"/>
</dbReference>
<keyword evidence="4" id="KW-0862">Zinc</keyword>
<dbReference type="VEuPathDB" id="FungiDB:HMPREF1541_01336"/>
<dbReference type="GO" id="GO:0005737">
    <property type="term" value="C:cytoplasm"/>
    <property type="evidence" value="ECO:0007669"/>
    <property type="project" value="TreeGrafter"/>
</dbReference>
<dbReference type="InterPro" id="IPR011032">
    <property type="entry name" value="GroES-like_sf"/>
</dbReference>
<dbReference type="Proteomes" id="UP000030752">
    <property type="component" value="Unassembled WGS sequence"/>
</dbReference>
<dbReference type="RefSeq" id="XP_008711857.1">
    <property type="nucleotide sequence ID" value="XM_008713635.1"/>
</dbReference>
<sequence length="391" mass="40631">MAIAESDHPASGLIPKTQRAWTVPRQGGDVVLDENYPVPTPGEGQVLVKVLYTGVCQSDLHTARGTATGPDGQPITNIKLPHVGGHEGVGRIVQFGPNTTPPTPAVKVGTPVGIRFLASVCHECDFCTSGREQHCPRAVNHLHHRDGSFQEWCVLDLAYLTVLPEDVDVKVMGPVLCAGLTAYKAVKNASLKQGDWLCVIGAGGGLGHLAVQYGLALGARVIAVDTGSAKRRIIESLASASGSAAVVHFIDFATSPDLTADVKAITADSGGEGQGEGAHAVIVTSGHPLAFHDPTPTDLLRVGGTLCCVGIPPGSVLLDVPVATVVIKSLKIVGNLVGSLAETLEAVNVVRSGKVTVHVDVRPFEELVKVYAELEAGEVAGRVVLEVAREG</sequence>
<reference evidence="8 9" key="1">
    <citation type="submission" date="2013-03" db="EMBL/GenBank/DDBJ databases">
        <title>The Genome Sequence of Phialophora europaea CBS 101466.</title>
        <authorList>
            <consortium name="The Broad Institute Genomics Platform"/>
            <person name="Cuomo C."/>
            <person name="de Hoog S."/>
            <person name="Gorbushina A."/>
            <person name="Walker B."/>
            <person name="Young S.K."/>
            <person name="Zeng Q."/>
            <person name="Gargeya S."/>
            <person name="Fitzgerald M."/>
            <person name="Haas B."/>
            <person name="Abouelleil A."/>
            <person name="Allen A.W."/>
            <person name="Alvarado L."/>
            <person name="Arachchi H.M."/>
            <person name="Berlin A.M."/>
            <person name="Chapman S.B."/>
            <person name="Gainer-Dewar J."/>
            <person name="Goldberg J."/>
            <person name="Griggs A."/>
            <person name="Gujja S."/>
            <person name="Hansen M."/>
            <person name="Howarth C."/>
            <person name="Imamovic A."/>
            <person name="Ireland A."/>
            <person name="Larimer J."/>
            <person name="McCowan C."/>
            <person name="Murphy C."/>
            <person name="Pearson M."/>
            <person name="Poon T.W."/>
            <person name="Priest M."/>
            <person name="Roberts A."/>
            <person name="Saif S."/>
            <person name="Shea T."/>
            <person name="Sisk P."/>
            <person name="Sykes S."/>
            <person name="Wortman J."/>
            <person name="Nusbaum C."/>
            <person name="Birren B."/>
        </authorList>
    </citation>
    <scope>NUCLEOTIDE SEQUENCE [LARGE SCALE GENOMIC DNA]</scope>
    <source>
        <strain evidence="8 9">CBS 101466</strain>
    </source>
</reference>
<keyword evidence="3" id="KW-0479">Metal-binding</keyword>
<dbReference type="Gene3D" id="3.40.50.720">
    <property type="entry name" value="NAD(P)-binding Rossmann-like Domain"/>
    <property type="match status" value="1"/>
</dbReference>
<dbReference type="Pfam" id="PF08240">
    <property type="entry name" value="ADH_N"/>
    <property type="match status" value="1"/>
</dbReference>
<dbReference type="SUPFAM" id="SSF51735">
    <property type="entry name" value="NAD(P)-binding Rossmann-fold domains"/>
    <property type="match status" value="1"/>
</dbReference>
<proteinExistence type="inferred from homology"/>
<dbReference type="STRING" id="1220924.W2SET5"/>
<dbReference type="CDD" id="cd08297">
    <property type="entry name" value="CAD3"/>
    <property type="match status" value="1"/>
</dbReference>
<keyword evidence="5" id="KW-0560">Oxidoreductase</keyword>
<comment type="cofactor">
    <cofactor evidence="1">
        <name>Zn(2+)</name>
        <dbReference type="ChEBI" id="CHEBI:29105"/>
    </cofactor>
</comment>
<dbReference type="SMART" id="SM00829">
    <property type="entry name" value="PKS_ER"/>
    <property type="match status" value="1"/>
</dbReference>
<dbReference type="EMBL" id="KB822711">
    <property type="protein sequence ID" value="ETN47145.1"/>
    <property type="molecule type" value="Genomic_DNA"/>
</dbReference>
<comment type="similarity">
    <text evidence="2">Belongs to the zinc-containing alcohol dehydrogenase family.</text>
</comment>
<dbReference type="InterPro" id="IPR013149">
    <property type="entry name" value="ADH-like_C"/>
</dbReference>
<evidence type="ECO:0000256" key="5">
    <source>
        <dbReference type="ARBA" id="ARBA00023002"/>
    </source>
</evidence>
<dbReference type="PANTHER" id="PTHR42940:SF6">
    <property type="entry name" value="DEHYDROGENASE, PUTATIVE (AFU_ORTHOLOGUE AFUA_2G04590)-RELATED"/>
    <property type="match status" value="1"/>
</dbReference>
<keyword evidence="6" id="KW-0520">NAD</keyword>
<evidence type="ECO:0000259" key="7">
    <source>
        <dbReference type="SMART" id="SM00829"/>
    </source>
</evidence>
<dbReference type="InParanoid" id="W2SET5"/>
<evidence type="ECO:0000256" key="1">
    <source>
        <dbReference type="ARBA" id="ARBA00001947"/>
    </source>
</evidence>
<dbReference type="SUPFAM" id="SSF50129">
    <property type="entry name" value="GroES-like"/>
    <property type="match status" value="1"/>
</dbReference>
<dbReference type="Pfam" id="PF00107">
    <property type="entry name" value="ADH_zinc_N"/>
    <property type="match status" value="1"/>
</dbReference>
<protein>
    <recommendedName>
        <fullName evidence="7">Enoyl reductase (ER) domain-containing protein</fullName>
    </recommendedName>
</protein>
<evidence type="ECO:0000256" key="6">
    <source>
        <dbReference type="ARBA" id="ARBA00023027"/>
    </source>
</evidence>
<dbReference type="FunFam" id="3.40.50.720:FF:000039">
    <property type="entry name" value="Alcohol dehydrogenase AdhP"/>
    <property type="match status" value="1"/>
</dbReference>
<dbReference type="InterPro" id="IPR036291">
    <property type="entry name" value="NAD(P)-bd_dom_sf"/>
</dbReference>
<dbReference type="eggNOG" id="KOG0023">
    <property type="taxonomic scope" value="Eukaryota"/>
</dbReference>
<evidence type="ECO:0000313" key="9">
    <source>
        <dbReference type="Proteomes" id="UP000030752"/>
    </source>
</evidence>
<evidence type="ECO:0000313" key="8">
    <source>
        <dbReference type="EMBL" id="ETN47145.1"/>
    </source>
</evidence>
<dbReference type="InterPro" id="IPR020843">
    <property type="entry name" value="ER"/>
</dbReference>
<gene>
    <name evidence="8" type="ORF">HMPREF1541_01336</name>
</gene>
<dbReference type="AlphaFoldDB" id="W2SET5"/>
<dbReference type="GO" id="GO:0004022">
    <property type="term" value="F:alcohol dehydrogenase (NAD+) activity"/>
    <property type="evidence" value="ECO:0007669"/>
    <property type="project" value="TreeGrafter"/>
</dbReference>
<dbReference type="OrthoDB" id="1879366at2759"/>
<dbReference type="Gene3D" id="3.90.180.10">
    <property type="entry name" value="Medium-chain alcohol dehydrogenases, catalytic domain"/>
    <property type="match status" value="1"/>
</dbReference>
<feature type="domain" description="Enoyl reductase (ER)" evidence="7">
    <location>
        <begin position="27"/>
        <end position="385"/>
    </location>
</feature>
<dbReference type="GeneID" id="19968675"/>
<dbReference type="GO" id="GO:0046872">
    <property type="term" value="F:metal ion binding"/>
    <property type="evidence" value="ECO:0007669"/>
    <property type="project" value="UniProtKB-KW"/>
</dbReference>
<evidence type="ECO:0000256" key="3">
    <source>
        <dbReference type="ARBA" id="ARBA00022723"/>
    </source>
</evidence>
<name>W2SET5_CYPE1</name>
<accession>W2SET5</accession>
<dbReference type="InterPro" id="IPR013154">
    <property type="entry name" value="ADH-like_N"/>
</dbReference>